<reference evidence="1 2" key="1">
    <citation type="journal article" date="2021" name="Microorganisms">
        <title>Genome Evolution of Filamentous Cyanobacterium Nostoc Species: From Facultative Symbiosis to Free Living.</title>
        <authorList>
            <person name="Huo D."/>
            <person name="Li H."/>
            <person name="Cai F."/>
            <person name="Guo X."/>
            <person name="Qiao Z."/>
            <person name="Wang W."/>
            <person name="Yu G."/>
            <person name="Li R."/>
        </authorList>
    </citation>
    <scope>NUCLEOTIDE SEQUENCE [LARGE SCALE GENOMIC DNA]</scope>
    <source>
        <strain evidence="1 2">CHAB 5714</strain>
    </source>
</reference>
<evidence type="ECO:0000313" key="1">
    <source>
        <dbReference type="EMBL" id="MCC5600765.1"/>
    </source>
</evidence>
<accession>A0ABS8I9J9</accession>
<sequence>MSEKQYLRQKERMKTKGLSSAEIDEVLVIIYECPEVTAIPLTVRANWLRKIYPQIQVIEAWDGPLEVGYSGSHSDAVQHYIARCRGTALPCPYRCTSHKRELLRLKKSTKITSLNN</sequence>
<dbReference type="Proteomes" id="UP001199525">
    <property type="component" value="Unassembled WGS sequence"/>
</dbReference>
<dbReference type="RefSeq" id="WP_229485828.1">
    <property type="nucleotide sequence ID" value="NZ_JAIVFQ010000022.1"/>
</dbReference>
<keyword evidence="2" id="KW-1185">Reference proteome</keyword>
<organism evidence="1 2">
    <name type="scientific">Nostoc favosum CHAB5714</name>
    <dbReference type="NCBI Taxonomy" id="2780399"/>
    <lineage>
        <taxon>Bacteria</taxon>
        <taxon>Bacillati</taxon>
        <taxon>Cyanobacteriota</taxon>
        <taxon>Cyanophyceae</taxon>
        <taxon>Nostocales</taxon>
        <taxon>Nostocaceae</taxon>
        <taxon>Nostoc</taxon>
        <taxon>Nostoc favosum</taxon>
    </lineage>
</organism>
<dbReference type="EMBL" id="JAIVFQ010000022">
    <property type="protein sequence ID" value="MCC5600765.1"/>
    <property type="molecule type" value="Genomic_DNA"/>
</dbReference>
<evidence type="ECO:0000313" key="2">
    <source>
        <dbReference type="Proteomes" id="UP001199525"/>
    </source>
</evidence>
<gene>
    <name evidence="1" type="ORF">LC586_16440</name>
</gene>
<proteinExistence type="predicted"/>
<protein>
    <submittedName>
        <fullName evidence="1">Uncharacterized protein</fullName>
    </submittedName>
</protein>
<name>A0ABS8I9J9_9NOSO</name>
<comment type="caution">
    <text evidence="1">The sequence shown here is derived from an EMBL/GenBank/DDBJ whole genome shotgun (WGS) entry which is preliminary data.</text>
</comment>